<evidence type="ECO:0000313" key="8">
    <source>
        <dbReference type="Proteomes" id="UP000018201"/>
    </source>
</evidence>
<dbReference type="EMBL" id="HG693551">
    <property type="protein sequence ID" value="CDI85226.1"/>
    <property type="molecule type" value="Genomic_DNA"/>
</dbReference>
<sequence>MGSQAAGEELPYIGSKISLITTSDIRYEGVLDSIDPIASTVSLRYVQSFGTEGRPVPIPVPPSPEIYNSVVFYGKHIKDLTVCSEPEAPAPPVGAYPQDPAIMSMEMGGPSGPPQRPGGTSSLLRPGVGSPASHVAGGPSGGPSGAPPPVFAGLGGAPNDMPESCCPPGASFPGRGSTGGAASQQQTGEDLSGVAPGPQQDGARQPTTNPRGRGGRNSGAGGRQAPRGRGQRIDGRDTERTGRADGRGYNGGGPRGVVGELQSRPNMQLRNEVAEEFDFDAMNSKFEKPATMGEGTEFLTTTTAYDKNVSFFDSISCEALEKRSGASGQEQQQQQQQQQEQQQQGNEGKDQEDGRGRRPGTRQQNRALDIDTFGEGAAHFTVRYFGGRRGGRGKGRGNFNRGPGASQQGNRGGGEVKQRR</sequence>
<dbReference type="CDD" id="cd01736">
    <property type="entry name" value="LSm14_N"/>
    <property type="match status" value="1"/>
</dbReference>
<dbReference type="Proteomes" id="UP000018201">
    <property type="component" value="Unassembled WGS sequence"/>
</dbReference>
<dbReference type="Gene3D" id="2.30.30.100">
    <property type="match status" value="1"/>
</dbReference>
<reference evidence="7" key="2">
    <citation type="submission" date="2013-10" db="EMBL/GenBank/DDBJ databases">
        <authorList>
            <person name="Aslett M."/>
        </authorList>
    </citation>
    <scope>NUCLEOTIDE SEQUENCE [LARGE SCALE GENOMIC DNA]</scope>
    <source>
        <strain evidence="7">Houghton</strain>
    </source>
</reference>
<feature type="domain" description="FFD box profile" evidence="4">
    <location>
        <begin position="303"/>
        <end position="319"/>
    </location>
</feature>
<dbReference type="PANTHER" id="PTHR13586:SF0">
    <property type="entry name" value="TRAILER HITCH, ISOFORM H"/>
    <property type="match status" value="1"/>
</dbReference>
<dbReference type="SUPFAM" id="SSF50182">
    <property type="entry name" value="Sm-like ribonucleoproteins"/>
    <property type="match status" value="1"/>
</dbReference>
<protein>
    <recommendedName>
        <fullName evidence="9">FFD box profile domain-containing protein</fullName>
    </recommendedName>
</protein>
<dbReference type="SMART" id="SM01199">
    <property type="entry name" value="FDF"/>
    <property type="match status" value="1"/>
</dbReference>
<evidence type="ECO:0000259" key="5">
    <source>
        <dbReference type="PROSITE" id="PS51536"/>
    </source>
</evidence>
<feature type="compositionally biased region" description="Low complexity" evidence="3">
    <location>
        <begin position="329"/>
        <end position="344"/>
    </location>
</feature>
<evidence type="ECO:0000259" key="4">
    <source>
        <dbReference type="PROSITE" id="PS51513"/>
    </source>
</evidence>
<accession>U6GY45</accession>
<feature type="domain" description="TFG box profile" evidence="5">
    <location>
        <begin position="357"/>
        <end position="377"/>
    </location>
</feature>
<dbReference type="InterPro" id="IPR010920">
    <property type="entry name" value="LSM_dom_sf"/>
</dbReference>
<dbReference type="AlphaFoldDB" id="U6GY45"/>
<evidence type="ECO:0008006" key="9">
    <source>
        <dbReference type="Google" id="ProtNLM"/>
    </source>
</evidence>
<evidence type="ECO:0000256" key="1">
    <source>
        <dbReference type="PROSITE-ProRule" id="PRU00846"/>
    </source>
</evidence>
<organism evidence="7 8">
    <name type="scientific">Eimeria praecox</name>
    <dbReference type="NCBI Taxonomy" id="51316"/>
    <lineage>
        <taxon>Eukaryota</taxon>
        <taxon>Sar</taxon>
        <taxon>Alveolata</taxon>
        <taxon>Apicomplexa</taxon>
        <taxon>Conoidasida</taxon>
        <taxon>Coccidia</taxon>
        <taxon>Eucoccidiorida</taxon>
        <taxon>Eimeriorina</taxon>
        <taxon>Eimeriidae</taxon>
        <taxon>Eimeria</taxon>
    </lineage>
</organism>
<feature type="compositionally biased region" description="Basic and acidic residues" evidence="3">
    <location>
        <begin position="347"/>
        <end position="356"/>
    </location>
</feature>
<dbReference type="PROSITE" id="PS51513">
    <property type="entry name" value="FFD"/>
    <property type="match status" value="1"/>
</dbReference>
<feature type="short sequence motif" description="FFD box" evidence="1">
    <location>
        <begin position="303"/>
        <end position="319"/>
    </location>
</feature>
<dbReference type="PANTHER" id="PTHR13586">
    <property type="entry name" value="SCD6 PROTEIN-RELATED"/>
    <property type="match status" value="1"/>
</dbReference>
<dbReference type="PROSITE" id="PS51536">
    <property type="entry name" value="TFG"/>
    <property type="match status" value="1"/>
</dbReference>
<evidence type="ECO:0000256" key="2">
    <source>
        <dbReference type="PROSITE-ProRule" id="PRU00869"/>
    </source>
</evidence>
<evidence type="ECO:0000259" key="6">
    <source>
        <dbReference type="PROSITE" id="PS52002"/>
    </source>
</evidence>
<dbReference type="VEuPathDB" id="ToxoDB:EPH_0014720"/>
<keyword evidence="8" id="KW-1185">Reference proteome</keyword>
<feature type="region of interest" description="Disordered" evidence="3">
    <location>
        <begin position="89"/>
        <end position="267"/>
    </location>
</feature>
<evidence type="ECO:0000256" key="3">
    <source>
        <dbReference type="SAM" id="MobiDB-lite"/>
    </source>
</evidence>
<feature type="compositionally biased region" description="Basic and acidic residues" evidence="3">
    <location>
        <begin position="231"/>
        <end position="246"/>
    </location>
</feature>
<dbReference type="InterPro" id="IPR025768">
    <property type="entry name" value="TFG_box"/>
</dbReference>
<dbReference type="PROSITE" id="PS52002">
    <property type="entry name" value="SM"/>
    <property type="match status" value="1"/>
</dbReference>
<evidence type="ECO:0000313" key="7">
    <source>
        <dbReference type="EMBL" id="CDI85226.1"/>
    </source>
</evidence>
<dbReference type="InterPro" id="IPR025761">
    <property type="entry name" value="FFD_box"/>
</dbReference>
<dbReference type="Pfam" id="PF12701">
    <property type="entry name" value="LSM14"/>
    <property type="match status" value="1"/>
</dbReference>
<dbReference type="SMART" id="SM01271">
    <property type="entry name" value="LSM14"/>
    <property type="match status" value="1"/>
</dbReference>
<name>U6GY45_9EIME</name>
<feature type="domain" description="Sm" evidence="6">
    <location>
        <begin position="4"/>
        <end position="86"/>
    </location>
</feature>
<feature type="compositionally biased region" description="Polar residues" evidence="3">
    <location>
        <begin position="180"/>
        <end position="189"/>
    </location>
</feature>
<dbReference type="InterPro" id="IPR019050">
    <property type="entry name" value="FDF_dom"/>
</dbReference>
<reference evidence="7" key="1">
    <citation type="submission" date="2013-10" db="EMBL/GenBank/DDBJ databases">
        <title>Genomic analysis of the causative agents of coccidiosis in chickens.</title>
        <authorList>
            <person name="Reid A.J."/>
            <person name="Blake D."/>
            <person name="Billington K."/>
            <person name="Browne H."/>
            <person name="Dunn M."/>
            <person name="Hung S."/>
            <person name="Kawahara F."/>
            <person name="Miranda-Saavedra D."/>
            <person name="Mourier T."/>
            <person name="Nagra H."/>
            <person name="Otto T.D."/>
            <person name="Rawlings N."/>
            <person name="Sanchez A."/>
            <person name="Sanders M."/>
            <person name="Subramaniam C."/>
            <person name="Tay Y."/>
            <person name="Dear P."/>
            <person name="Doerig C."/>
            <person name="Gruber A."/>
            <person name="Parkinson J."/>
            <person name="Shirley M."/>
            <person name="Wan K.L."/>
            <person name="Berriman M."/>
            <person name="Tomley F."/>
            <person name="Pain A."/>
        </authorList>
    </citation>
    <scope>NUCLEOTIDE SEQUENCE [LARGE SCALE GENOMIC DNA]</scope>
    <source>
        <strain evidence="7">Houghton</strain>
    </source>
</reference>
<proteinExistence type="predicted"/>
<dbReference type="OrthoDB" id="21539at2759"/>
<dbReference type="InterPro" id="IPR047575">
    <property type="entry name" value="Sm"/>
</dbReference>
<dbReference type="InterPro" id="IPR025609">
    <property type="entry name" value="Lsm14-like_N"/>
</dbReference>
<feature type="region of interest" description="Disordered" evidence="3">
    <location>
        <begin position="322"/>
        <end position="420"/>
    </location>
</feature>
<dbReference type="GO" id="GO:0003723">
    <property type="term" value="F:RNA binding"/>
    <property type="evidence" value="ECO:0007669"/>
    <property type="project" value="InterPro"/>
</dbReference>
<feature type="short sequence motif" description="TFG box" evidence="2">
    <location>
        <begin position="357"/>
        <end position="377"/>
    </location>
</feature>
<gene>
    <name evidence="7" type="ORF">EPH_0014720</name>
</gene>